<proteinExistence type="predicted"/>
<dbReference type="PANTHER" id="PTHR46254:SF7">
    <property type="entry name" value="PI4-KINASE N-TERMINAL DOMAIN-CONTAINING PROTEIN"/>
    <property type="match status" value="1"/>
</dbReference>
<feature type="non-terminal residue" evidence="2">
    <location>
        <position position="1"/>
    </location>
</feature>
<reference evidence="2" key="1">
    <citation type="journal article" date="2011" name="Nat. Biotechnol.">
        <title>Genome sequencing and comparison of two nonhuman primate animal models, the cynomolgus and Chinese rhesus macaques.</title>
        <authorList>
            <person name="Yan G."/>
            <person name="Zhang G."/>
            <person name="Fang X."/>
            <person name="Zhang Y."/>
            <person name="Li C."/>
            <person name="Ling F."/>
            <person name="Cooper D.N."/>
            <person name="Li Q."/>
            <person name="Li Y."/>
            <person name="van Gool A.J."/>
            <person name="Du H."/>
            <person name="Chen J."/>
            <person name="Chen R."/>
            <person name="Zhang P."/>
            <person name="Huang Z."/>
            <person name="Thompson J.R."/>
            <person name="Meng Y."/>
            <person name="Bai Y."/>
            <person name="Wang J."/>
            <person name="Zhuo M."/>
            <person name="Wang T."/>
            <person name="Huang Y."/>
            <person name="Wei L."/>
            <person name="Li J."/>
            <person name="Wang Z."/>
            <person name="Hu H."/>
            <person name="Yang P."/>
            <person name="Le L."/>
            <person name="Stenson P.D."/>
            <person name="Li B."/>
            <person name="Liu X."/>
            <person name="Ball E.V."/>
            <person name="An N."/>
            <person name="Huang Q."/>
            <person name="Zhang Y."/>
            <person name="Fan W."/>
            <person name="Zhang X."/>
            <person name="Li Y."/>
            <person name="Wang W."/>
            <person name="Katze M.G."/>
            <person name="Su B."/>
            <person name="Nielsen R."/>
            <person name="Yang H."/>
            <person name="Wang J."/>
            <person name="Wang X."/>
            <person name="Wang J."/>
        </authorList>
    </citation>
    <scope>NUCLEOTIDE SEQUENCE [LARGE SCALE GENOMIC DNA]</scope>
    <source>
        <strain evidence="2">CR-5</strain>
    </source>
</reference>
<dbReference type="AlphaFoldDB" id="G7MP32"/>
<accession>G7MP32</accession>
<protein>
    <submittedName>
        <fullName evidence="2">Uncharacterized protein</fullName>
    </submittedName>
</protein>
<feature type="non-terminal residue" evidence="2">
    <location>
        <position position="127"/>
    </location>
</feature>
<evidence type="ECO:0000313" key="2">
    <source>
        <dbReference type="EMBL" id="EHH17277.1"/>
    </source>
</evidence>
<evidence type="ECO:0000256" key="1">
    <source>
        <dbReference type="SAM" id="MobiDB-lite"/>
    </source>
</evidence>
<feature type="region of interest" description="Disordered" evidence="1">
    <location>
        <begin position="1"/>
        <end position="26"/>
    </location>
</feature>
<gene>
    <name evidence="2" type="ORF">EGK_13642</name>
</gene>
<name>G7MP32_MACMU</name>
<feature type="region of interest" description="Disordered" evidence="1">
    <location>
        <begin position="91"/>
        <end position="127"/>
    </location>
</feature>
<dbReference type="PANTHER" id="PTHR46254">
    <property type="entry name" value="PROTEIN GVQW1-RELATED"/>
    <property type="match status" value="1"/>
</dbReference>
<dbReference type="Proteomes" id="UP000013456">
    <property type="component" value="Chromosome 3"/>
</dbReference>
<dbReference type="EMBL" id="CM001255">
    <property type="protein sequence ID" value="EHH17277.1"/>
    <property type="molecule type" value="Genomic_DNA"/>
</dbReference>
<organism evidence="2">
    <name type="scientific">Macaca mulatta</name>
    <name type="common">Rhesus macaque</name>
    <dbReference type="NCBI Taxonomy" id="9544"/>
    <lineage>
        <taxon>Eukaryota</taxon>
        <taxon>Metazoa</taxon>
        <taxon>Chordata</taxon>
        <taxon>Craniata</taxon>
        <taxon>Vertebrata</taxon>
        <taxon>Euteleostomi</taxon>
        <taxon>Mammalia</taxon>
        <taxon>Eutheria</taxon>
        <taxon>Euarchontoglires</taxon>
        <taxon>Primates</taxon>
        <taxon>Haplorrhini</taxon>
        <taxon>Catarrhini</taxon>
        <taxon>Cercopithecidae</taxon>
        <taxon>Cercopithecinae</taxon>
        <taxon>Macaca</taxon>
    </lineage>
</organism>
<sequence>ETESRSVAQAGVQWRDLGSLQAPPPRFTPFSCLSLPSSWDYSRKKMSPKSERGGIHVDPVQERMWLLRQPSLAGFLLQALEGRVPQGQAVGDAGGLGAGRATPAGGRRGLCQQSEQPRGPIPHILQV</sequence>